<sequence length="222" mass="24981">MKLTDAMTVYFVINARRFNMENHLLLVFVFSCLVSLSVCCILTDSGGCSMNGLTFGGRLTFLQTEDDMDGESSPWEGKRRFIFETPKSSHPFLNPRRGSSGWGRIWVGNSKLRGCETQTFCPPTWKRSGSDGGKSQDADTIKAPSNLKENRKSGKLIFEWDGTSDKHEYSFVRNGEESNVITNKQKVILKVNRGDTYSFKVRGFSPKKKGLFTKPINGVFHP</sequence>
<dbReference type="InterPro" id="IPR000535">
    <property type="entry name" value="MSP_dom"/>
</dbReference>
<reference evidence="2" key="1">
    <citation type="submission" date="2021-10" db="EMBL/GenBank/DDBJ databases">
        <title>Tropical sea cucumber genome reveals ecological adaptation and Cuvierian tubules defense mechanism.</title>
        <authorList>
            <person name="Chen T."/>
        </authorList>
    </citation>
    <scope>NUCLEOTIDE SEQUENCE</scope>
    <source>
        <strain evidence="2">Nanhai2018</strain>
        <tissue evidence="2">Muscle</tissue>
    </source>
</reference>
<accession>A0A9Q1HB93</accession>
<evidence type="ECO:0000313" key="3">
    <source>
        <dbReference type="Proteomes" id="UP001152320"/>
    </source>
</evidence>
<proteinExistence type="predicted"/>
<evidence type="ECO:0000259" key="1">
    <source>
        <dbReference type="PROSITE" id="PS50202"/>
    </source>
</evidence>
<evidence type="ECO:0000313" key="2">
    <source>
        <dbReference type="EMBL" id="KAJ8042882.1"/>
    </source>
</evidence>
<dbReference type="PROSITE" id="PS51257">
    <property type="entry name" value="PROKAR_LIPOPROTEIN"/>
    <property type="match status" value="1"/>
</dbReference>
<gene>
    <name evidence="2" type="ORF">HOLleu_09758</name>
</gene>
<comment type="caution">
    <text evidence="2">The sequence shown here is derived from an EMBL/GenBank/DDBJ whole genome shotgun (WGS) entry which is preliminary data.</text>
</comment>
<feature type="domain" description="MSP" evidence="1">
    <location>
        <begin position="139"/>
        <end position="222"/>
    </location>
</feature>
<keyword evidence="3" id="KW-1185">Reference proteome</keyword>
<dbReference type="PROSITE" id="PS50202">
    <property type="entry name" value="MSP"/>
    <property type="match status" value="1"/>
</dbReference>
<dbReference type="AlphaFoldDB" id="A0A9Q1HB93"/>
<dbReference type="Proteomes" id="UP001152320">
    <property type="component" value="Chromosome 4"/>
</dbReference>
<dbReference type="EMBL" id="JAIZAY010000004">
    <property type="protein sequence ID" value="KAJ8042882.1"/>
    <property type="molecule type" value="Genomic_DNA"/>
</dbReference>
<protein>
    <recommendedName>
        <fullName evidence="1">MSP domain-containing protein</fullName>
    </recommendedName>
</protein>
<name>A0A9Q1HB93_HOLLE</name>
<organism evidence="2 3">
    <name type="scientific">Holothuria leucospilota</name>
    <name type="common">Black long sea cucumber</name>
    <name type="synonym">Mertensiothuria leucospilota</name>
    <dbReference type="NCBI Taxonomy" id="206669"/>
    <lineage>
        <taxon>Eukaryota</taxon>
        <taxon>Metazoa</taxon>
        <taxon>Echinodermata</taxon>
        <taxon>Eleutherozoa</taxon>
        <taxon>Echinozoa</taxon>
        <taxon>Holothuroidea</taxon>
        <taxon>Aspidochirotacea</taxon>
        <taxon>Aspidochirotida</taxon>
        <taxon>Holothuriidae</taxon>
        <taxon>Holothuria</taxon>
    </lineage>
</organism>